<protein>
    <submittedName>
        <fullName evidence="1">Uncharacterized protein</fullName>
    </submittedName>
</protein>
<name>A0A4Y2AU31_ARAVE</name>
<proteinExistence type="predicted"/>
<dbReference type="Proteomes" id="UP000499080">
    <property type="component" value="Unassembled WGS sequence"/>
</dbReference>
<reference evidence="1 2" key="1">
    <citation type="journal article" date="2019" name="Sci. Rep.">
        <title>Orb-weaving spider Araneus ventricosus genome elucidates the spidroin gene catalogue.</title>
        <authorList>
            <person name="Kono N."/>
            <person name="Nakamura H."/>
            <person name="Ohtoshi R."/>
            <person name="Moran D.A.P."/>
            <person name="Shinohara A."/>
            <person name="Yoshida Y."/>
            <person name="Fujiwara M."/>
            <person name="Mori M."/>
            <person name="Tomita M."/>
            <person name="Arakawa K."/>
        </authorList>
    </citation>
    <scope>NUCLEOTIDE SEQUENCE [LARGE SCALE GENOMIC DNA]</scope>
</reference>
<organism evidence="1 2">
    <name type="scientific">Araneus ventricosus</name>
    <name type="common">Orbweaver spider</name>
    <name type="synonym">Epeira ventricosa</name>
    <dbReference type="NCBI Taxonomy" id="182803"/>
    <lineage>
        <taxon>Eukaryota</taxon>
        <taxon>Metazoa</taxon>
        <taxon>Ecdysozoa</taxon>
        <taxon>Arthropoda</taxon>
        <taxon>Chelicerata</taxon>
        <taxon>Arachnida</taxon>
        <taxon>Araneae</taxon>
        <taxon>Araneomorphae</taxon>
        <taxon>Entelegynae</taxon>
        <taxon>Araneoidea</taxon>
        <taxon>Araneidae</taxon>
        <taxon>Araneus</taxon>
    </lineage>
</organism>
<accession>A0A4Y2AU31</accession>
<keyword evidence="2" id="KW-1185">Reference proteome</keyword>
<comment type="caution">
    <text evidence="1">The sequence shown here is derived from an EMBL/GenBank/DDBJ whole genome shotgun (WGS) entry which is preliminary data.</text>
</comment>
<dbReference type="AlphaFoldDB" id="A0A4Y2AU31"/>
<feature type="non-terminal residue" evidence="1">
    <location>
        <position position="1"/>
    </location>
</feature>
<gene>
    <name evidence="1" type="ORF">AVEN_194113_1</name>
</gene>
<evidence type="ECO:0000313" key="2">
    <source>
        <dbReference type="Proteomes" id="UP000499080"/>
    </source>
</evidence>
<dbReference type="EMBL" id="BGPR01157558">
    <property type="protein sequence ID" value="GBL83223.1"/>
    <property type="molecule type" value="Genomic_DNA"/>
</dbReference>
<sequence length="92" mass="10061">SGTKIKNIQNTQKEEPPVCIQMSETKAQAECKTPVGGVTPQQMAVYEEFVRMIPGFLPSGEREQQQANHGRSVAVSDLLVGFVPVSSQILLF</sequence>
<evidence type="ECO:0000313" key="1">
    <source>
        <dbReference type="EMBL" id="GBL83223.1"/>
    </source>
</evidence>